<evidence type="ECO:0000313" key="1">
    <source>
        <dbReference type="EMBL" id="ADN13063.1"/>
    </source>
</evidence>
<gene>
    <name evidence="1" type="ordered locus">Cyan7822_1054</name>
</gene>
<reference evidence="2" key="1">
    <citation type="journal article" date="2011" name="MBio">
        <title>Novel metabolic attributes of the genus Cyanothece, comprising a group of unicellular nitrogen-fixing Cyanobacteria.</title>
        <authorList>
            <person name="Bandyopadhyay A."/>
            <person name="Elvitigala T."/>
            <person name="Welsh E."/>
            <person name="Stockel J."/>
            <person name="Liberton M."/>
            <person name="Min H."/>
            <person name="Sherman L.A."/>
            <person name="Pakrasi H.B."/>
        </authorList>
    </citation>
    <scope>NUCLEOTIDE SEQUENCE [LARGE SCALE GENOMIC DNA]</scope>
    <source>
        <strain evidence="2">PCC 7822</strain>
    </source>
</reference>
<dbReference type="KEGG" id="cyj:Cyan7822_1054"/>
<accession>E0UET3</accession>
<dbReference type="EMBL" id="CP002198">
    <property type="protein sequence ID" value="ADN13063.1"/>
    <property type="molecule type" value="Genomic_DNA"/>
</dbReference>
<dbReference type="AlphaFoldDB" id="E0UET3"/>
<sequence>MSQTNPKNRIMSFIISEKELEKLQEIANNKKYKGKYSTYFREIFINFLETA</sequence>
<dbReference type="RefSeq" id="WP_013321170.1">
    <property type="nucleotide sequence ID" value="NC_014501.1"/>
</dbReference>
<evidence type="ECO:0000313" key="2">
    <source>
        <dbReference type="Proteomes" id="UP000008206"/>
    </source>
</evidence>
<proteinExistence type="predicted"/>
<dbReference type="HOGENOM" id="CLU_3097959_0_0_3"/>
<organism evidence="1 2">
    <name type="scientific">Gloeothece verrucosa (strain PCC 7822)</name>
    <name type="common">Cyanothece sp. (strain PCC 7822)</name>
    <dbReference type="NCBI Taxonomy" id="497965"/>
    <lineage>
        <taxon>Bacteria</taxon>
        <taxon>Bacillati</taxon>
        <taxon>Cyanobacteriota</taxon>
        <taxon>Cyanophyceae</taxon>
        <taxon>Oscillatoriophycideae</taxon>
        <taxon>Chroococcales</taxon>
        <taxon>Aphanothecaceae</taxon>
        <taxon>Gloeothece</taxon>
        <taxon>Gloeothece verrucosa</taxon>
    </lineage>
</organism>
<dbReference type="STRING" id="497965.Cyan7822_1054"/>
<name>E0UET3_GLOV7</name>
<keyword evidence="2" id="KW-1185">Reference proteome</keyword>
<dbReference type="Proteomes" id="UP000008206">
    <property type="component" value="Chromosome"/>
</dbReference>
<protein>
    <submittedName>
        <fullName evidence="1">Uncharacterized protein</fullName>
    </submittedName>
</protein>